<sequence length="231" mass="26138">MTQTCCDILDITPVTPVVYQVRLKPQSPITFQAGQYLLVHMGDEDKRPFSIASAVYENDEIELHIGADKSNKYAFEVLELLQQRDNVEISGGFGEAYLRTTERPSILVAGGTGFSYTYAILKQALHDNPSADITLYWGSRQQSDFYFLDTLRKLESEHRHFTFVPVVEHADDSWKGRTGWVHKAVLADFPSLSGYHVYIAGRFEMAKTARDDFFAKGLTEEALYGDAYAFI</sequence>
<dbReference type="InterPro" id="IPR039261">
    <property type="entry name" value="FNR_nucleotide-bd"/>
</dbReference>
<dbReference type="EC" id="1.16.1.3" evidence="5"/>
<name>A0A3N5XW44_9ALTE</name>
<dbReference type="SUPFAM" id="SSF63380">
    <property type="entry name" value="Riboflavin synthase domain-like"/>
    <property type="match status" value="1"/>
</dbReference>
<evidence type="ECO:0000256" key="3">
    <source>
        <dbReference type="ARBA" id="ARBA00038177"/>
    </source>
</evidence>
<dbReference type="Gene3D" id="2.40.30.10">
    <property type="entry name" value="Translation factors"/>
    <property type="match status" value="1"/>
</dbReference>
<dbReference type="PANTHER" id="PTHR47354">
    <property type="entry name" value="NADH OXIDOREDUCTASE HCR"/>
    <property type="match status" value="1"/>
</dbReference>
<dbReference type="InterPro" id="IPR017927">
    <property type="entry name" value="FAD-bd_FR_type"/>
</dbReference>
<protein>
    <submittedName>
        <fullName evidence="5">NAD(P)H-flavin reductase</fullName>
        <ecNumber evidence="5">1.16.1.3</ecNumber>
        <ecNumber evidence="5">1.5.1.41</ecNumber>
    </submittedName>
</protein>
<keyword evidence="2" id="KW-0455">Luminescence</keyword>
<keyword evidence="1 5" id="KW-0560">Oxidoreductase</keyword>
<dbReference type="InterPro" id="IPR017938">
    <property type="entry name" value="Riboflavin_synthase-like_b-brl"/>
</dbReference>
<dbReference type="CDD" id="cd06189">
    <property type="entry name" value="flavin_oxioreductase"/>
    <property type="match status" value="1"/>
</dbReference>
<dbReference type="Pfam" id="PF00175">
    <property type="entry name" value="NAD_binding_1"/>
    <property type="match status" value="1"/>
</dbReference>
<evidence type="ECO:0000313" key="5">
    <source>
        <dbReference type="EMBL" id="RPJ64792.1"/>
    </source>
</evidence>
<dbReference type="EMBL" id="RPOK01000007">
    <property type="protein sequence ID" value="RPJ64792.1"/>
    <property type="molecule type" value="Genomic_DNA"/>
</dbReference>
<dbReference type="AlphaFoldDB" id="A0A3N5XW44"/>
<comment type="similarity">
    <text evidence="3">Belongs to the Fre/LuxG FAD/NAD(P) flavoprotein oxidoreductase family.</text>
</comment>
<organism evidence="5 6">
    <name type="scientific">Alteromonas sediminis</name>
    <dbReference type="NCBI Taxonomy" id="2259342"/>
    <lineage>
        <taxon>Bacteria</taxon>
        <taxon>Pseudomonadati</taxon>
        <taxon>Pseudomonadota</taxon>
        <taxon>Gammaproteobacteria</taxon>
        <taxon>Alteromonadales</taxon>
        <taxon>Alteromonadaceae</taxon>
        <taxon>Alteromonas/Salinimonas group</taxon>
        <taxon>Alteromonas</taxon>
    </lineage>
</organism>
<dbReference type="PANTHER" id="PTHR47354:SF7">
    <property type="entry name" value="NAD(P)H-FLAVIN REDUCTASE"/>
    <property type="match status" value="1"/>
</dbReference>
<dbReference type="PROSITE" id="PS51384">
    <property type="entry name" value="FAD_FR"/>
    <property type="match status" value="1"/>
</dbReference>
<dbReference type="SUPFAM" id="SSF52343">
    <property type="entry name" value="Ferredoxin reductase-like, C-terminal NADP-linked domain"/>
    <property type="match status" value="1"/>
</dbReference>
<reference evidence="5 6" key="1">
    <citation type="submission" date="2018-11" db="EMBL/GenBank/DDBJ databases">
        <authorList>
            <person name="Ye M.-Q."/>
            <person name="Du Z.-J."/>
        </authorList>
    </citation>
    <scope>NUCLEOTIDE SEQUENCE [LARGE SCALE GENOMIC DNA]</scope>
    <source>
        <strain evidence="5 6">U0105</strain>
    </source>
</reference>
<feature type="domain" description="FAD-binding FR-type" evidence="4">
    <location>
        <begin position="1"/>
        <end position="99"/>
    </location>
</feature>
<dbReference type="RefSeq" id="WP_124029314.1">
    <property type="nucleotide sequence ID" value="NZ_JBHRSN010000012.1"/>
</dbReference>
<dbReference type="OrthoDB" id="9806195at2"/>
<dbReference type="GO" id="GO:0008218">
    <property type="term" value="P:bioluminescence"/>
    <property type="evidence" value="ECO:0007669"/>
    <property type="project" value="UniProtKB-KW"/>
</dbReference>
<dbReference type="PRINTS" id="PR00410">
    <property type="entry name" value="PHEHYDRXLASE"/>
</dbReference>
<dbReference type="EC" id="1.5.1.41" evidence="5"/>
<accession>A0A3N5XW44</accession>
<gene>
    <name evidence="5" type="ORF">DRW07_17865</name>
</gene>
<dbReference type="NCBIfam" id="NF005963">
    <property type="entry name" value="PRK08051.1"/>
    <property type="match status" value="1"/>
</dbReference>
<dbReference type="InterPro" id="IPR050415">
    <property type="entry name" value="MRET"/>
</dbReference>
<comment type="caution">
    <text evidence="5">The sequence shown here is derived from an EMBL/GenBank/DDBJ whole genome shotgun (WGS) entry which is preliminary data.</text>
</comment>
<evidence type="ECO:0000259" key="4">
    <source>
        <dbReference type="PROSITE" id="PS51384"/>
    </source>
</evidence>
<proteinExistence type="inferred from homology"/>
<evidence type="ECO:0000256" key="1">
    <source>
        <dbReference type="ARBA" id="ARBA00023002"/>
    </source>
</evidence>
<dbReference type="Gene3D" id="3.40.50.80">
    <property type="entry name" value="Nucleotide-binding domain of ferredoxin-NADP reductase (FNR) module"/>
    <property type="match status" value="1"/>
</dbReference>
<keyword evidence="6" id="KW-1185">Reference proteome</keyword>
<evidence type="ECO:0000256" key="2">
    <source>
        <dbReference type="ARBA" id="ARBA00023223"/>
    </source>
</evidence>
<dbReference type="InterPro" id="IPR001433">
    <property type="entry name" value="OxRdtase_FAD/NAD-bd"/>
</dbReference>
<dbReference type="GO" id="GO:0052875">
    <property type="term" value="F:riboflavin reductase [NAD(P)H] activity"/>
    <property type="evidence" value="ECO:0007669"/>
    <property type="project" value="UniProtKB-EC"/>
</dbReference>
<evidence type="ECO:0000313" key="6">
    <source>
        <dbReference type="Proteomes" id="UP000275281"/>
    </source>
</evidence>
<dbReference type="Proteomes" id="UP000275281">
    <property type="component" value="Unassembled WGS sequence"/>
</dbReference>